<dbReference type="PANTHER" id="PTHR46573:SF1">
    <property type="entry name" value="WD REPEAT, SAM AND U-BOX DOMAIN-CONTAINING PROTEIN 1"/>
    <property type="match status" value="1"/>
</dbReference>
<feature type="domain" description="U-box" evidence="1">
    <location>
        <begin position="50"/>
        <end position="122"/>
    </location>
</feature>
<comment type="caution">
    <text evidence="2">The sequence shown here is derived from an EMBL/GenBank/DDBJ whole genome shotgun (WGS) entry which is preliminary data.</text>
</comment>
<dbReference type="CDD" id="cd16655">
    <property type="entry name" value="RING-Ubox_WDSUB1-like"/>
    <property type="match status" value="1"/>
</dbReference>
<dbReference type="InterPro" id="IPR052085">
    <property type="entry name" value="WD-SAM-U-box"/>
</dbReference>
<dbReference type="InterPro" id="IPR013083">
    <property type="entry name" value="Znf_RING/FYVE/PHD"/>
</dbReference>
<protein>
    <recommendedName>
        <fullName evidence="1">U-box domain-containing protein</fullName>
    </recommendedName>
</protein>
<organism evidence="2 3">
    <name type="scientific">Triparma columacea</name>
    <dbReference type="NCBI Taxonomy" id="722753"/>
    <lineage>
        <taxon>Eukaryota</taxon>
        <taxon>Sar</taxon>
        <taxon>Stramenopiles</taxon>
        <taxon>Ochrophyta</taxon>
        <taxon>Bolidophyceae</taxon>
        <taxon>Parmales</taxon>
        <taxon>Triparmaceae</taxon>
        <taxon>Triparma</taxon>
    </lineage>
</organism>
<evidence type="ECO:0000313" key="3">
    <source>
        <dbReference type="Proteomes" id="UP001165065"/>
    </source>
</evidence>
<dbReference type="Gene3D" id="1.25.40.10">
    <property type="entry name" value="Tetratricopeptide repeat domain"/>
    <property type="match status" value="1"/>
</dbReference>
<dbReference type="InterPro" id="IPR006597">
    <property type="entry name" value="Sel1-like"/>
</dbReference>
<dbReference type="PROSITE" id="PS51698">
    <property type="entry name" value="U_BOX"/>
    <property type="match status" value="1"/>
</dbReference>
<name>A0A9W7GLL9_9STRA</name>
<dbReference type="Gene3D" id="3.30.40.10">
    <property type="entry name" value="Zinc/RING finger domain, C3HC4 (zinc finger)"/>
    <property type="match status" value="1"/>
</dbReference>
<dbReference type="GO" id="GO:0016567">
    <property type="term" value="P:protein ubiquitination"/>
    <property type="evidence" value="ECO:0007669"/>
    <property type="project" value="InterPro"/>
</dbReference>
<dbReference type="AlphaFoldDB" id="A0A9W7GLL9"/>
<dbReference type="Pfam" id="PF04564">
    <property type="entry name" value="U-box"/>
    <property type="match status" value="1"/>
</dbReference>
<dbReference type="SUPFAM" id="SSF57850">
    <property type="entry name" value="RING/U-box"/>
    <property type="match status" value="1"/>
</dbReference>
<dbReference type="SUPFAM" id="SSF81901">
    <property type="entry name" value="HCP-like"/>
    <property type="match status" value="1"/>
</dbReference>
<reference evidence="3" key="1">
    <citation type="journal article" date="2023" name="Commun. Biol.">
        <title>Genome analysis of Parmales, the sister group of diatoms, reveals the evolutionary specialization of diatoms from phago-mixotrophs to photoautotrophs.</title>
        <authorList>
            <person name="Ban H."/>
            <person name="Sato S."/>
            <person name="Yoshikawa S."/>
            <person name="Yamada K."/>
            <person name="Nakamura Y."/>
            <person name="Ichinomiya M."/>
            <person name="Sato N."/>
            <person name="Blanc-Mathieu R."/>
            <person name="Endo H."/>
            <person name="Kuwata A."/>
            <person name="Ogata H."/>
        </authorList>
    </citation>
    <scope>NUCLEOTIDE SEQUENCE [LARGE SCALE GENOMIC DNA]</scope>
</reference>
<dbReference type="InterPro" id="IPR003613">
    <property type="entry name" value="Ubox_domain"/>
</dbReference>
<dbReference type="InterPro" id="IPR011990">
    <property type="entry name" value="TPR-like_helical_dom_sf"/>
</dbReference>
<evidence type="ECO:0000313" key="2">
    <source>
        <dbReference type="EMBL" id="GMI47001.1"/>
    </source>
</evidence>
<dbReference type="EMBL" id="BRYA01000322">
    <property type="protein sequence ID" value="GMI47001.1"/>
    <property type="molecule type" value="Genomic_DNA"/>
</dbReference>
<dbReference type="Proteomes" id="UP001165065">
    <property type="component" value="Unassembled WGS sequence"/>
</dbReference>
<evidence type="ECO:0000259" key="1">
    <source>
        <dbReference type="PROSITE" id="PS51698"/>
    </source>
</evidence>
<keyword evidence="3" id="KW-1185">Reference proteome</keyword>
<dbReference type="Pfam" id="PF08238">
    <property type="entry name" value="Sel1"/>
    <property type="match status" value="3"/>
</dbReference>
<dbReference type="GO" id="GO:0004842">
    <property type="term" value="F:ubiquitin-protein transferase activity"/>
    <property type="evidence" value="ECO:0007669"/>
    <property type="project" value="InterPro"/>
</dbReference>
<gene>
    <name evidence="2" type="ORF">TrCOL_g11130</name>
</gene>
<accession>A0A9W7GLL9</accession>
<dbReference type="SMART" id="SM00504">
    <property type="entry name" value="Ubox"/>
    <property type="match status" value="1"/>
</dbReference>
<dbReference type="OrthoDB" id="194744at2759"/>
<dbReference type="SMART" id="SM00671">
    <property type="entry name" value="SEL1"/>
    <property type="match status" value="3"/>
</dbReference>
<proteinExistence type="predicted"/>
<dbReference type="PANTHER" id="PTHR46573">
    <property type="entry name" value="WD REPEAT, SAM AND U-BOX DOMAIN-CONTAINING PROTEIN 1"/>
    <property type="match status" value="1"/>
</dbReference>
<sequence>MDSDNSVVVVKVENPFKRKLEDTEFELALTERKHAVSESNSRRISGVVDSIADNWLCPITLELPIDPVMAEDGKIYERSAIEQWLRTKRTSPSTNNPMEGRLFPAPQAKSTIEALVKSGAVSDDKAKAWKTKLENEEKVKKWREALLQAAEGGDANAMRQLGTSYSYGLNGLPIDKKQAREWLKRGAELGNVACMGVYGVYLLRGIGGDVVTALGMFYISRAAQGGCCLSYLQLGRGFAKGSYGLPQDTAQARIWLTKAITEGSHQCTIDRAEELLAELPPM</sequence>